<keyword evidence="5" id="KW-0119">Carbohydrate metabolism</keyword>
<evidence type="ECO:0000256" key="1">
    <source>
        <dbReference type="ARBA" id="ARBA00000382"/>
    </source>
</evidence>
<dbReference type="AlphaFoldDB" id="A0A1Y2ESN1"/>
<evidence type="ECO:0000259" key="9">
    <source>
        <dbReference type="Pfam" id="PF03639"/>
    </source>
</evidence>
<reference evidence="11 12" key="1">
    <citation type="submission" date="2016-07" db="EMBL/GenBank/DDBJ databases">
        <title>Pervasive Adenine N6-methylation of Active Genes in Fungi.</title>
        <authorList>
            <consortium name="DOE Joint Genome Institute"/>
            <person name="Mondo S.J."/>
            <person name="Dannebaum R.O."/>
            <person name="Kuo R.C."/>
            <person name="Labutti K."/>
            <person name="Haridas S."/>
            <person name="Kuo A."/>
            <person name="Salamov A."/>
            <person name="Ahrendt S.R."/>
            <person name="Lipzen A."/>
            <person name="Sullivan W."/>
            <person name="Andreopoulos W.B."/>
            <person name="Clum A."/>
            <person name="Lindquist E."/>
            <person name="Daum C."/>
            <person name="Ramamoorthy G.K."/>
            <person name="Gryganskyi A."/>
            <person name="Culley D."/>
            <person name="Magnuson J.K."/>
            <person name="James T.Y."/>
            <person name="O'Malley M.A."/>
            <person name="Stajich J.E."/>
            <person name="Spatafora J.W."/>
            <person name="Visel A."/>
            <person name="Grigoriev I.V."/>
        </authorList>
    </citation>
    <scope>NUCLEOTIDE SEQUENCE [LARGE SCALE GENOMIC DNA]</scope>
    <source>
        <strain evidence="11 12">12-1054</strain>
    </source>
</reference>
<dbReference type="PANTHER" id="PTHR31983">
    <property type="entry name" value="ENDO-1,3(4)-BETA-GLUCANASE 1"/>
    <property type="match status" value="1"/>
</dbReference>
<dbReference type="GO" id="GO:0000272">
    <property type="term" value="P:polysaccharide catabolic process"/>
    <property type="evidence" value="ECO:0007669"/>
    <property type="project" value="UniProtKB-KW"/>
</dbReference>
<keyword evidence="6" id="KW-0326">Glycosidase</keyword>
<keyword evidence="7" id="KW-0961">Cell wall biogenesis/degradation</keyword>
<comment type="caution">
    <text evidence="11">The sequence shown here is derived from an EMBL/GenBank/DDBJ whole genome shotgun (WGS) entry which is preliminary data.</text>
</comment>
<dbReference type="RefSeq" id="XP_040722055.1">
    <property type="nucleotide sequence ID" value="XM_040871665.1"/>
</dbReference>
<feature type="domain" description="Glycosyl hydrolase family 81 N-terminal" evidence="9">
    <location>
        <begin position="7"/>
        <end position="155"/>
    </location>
</feature>
<dbReference type="InterPro" id="IPR040720">
    <property type="entry name" value="GH81_C"/>
</dbReference>
<evidence type="ECO:0000313" key="12">
    <source>
        <dbReference type="Proteomes" id="UP000193685"/>
    </source>
</evidence>
<keyword evidence="4" id="KW-0378">Hydrolase</keyword>
<name>A0A1Y2ESN1_PROLT</name>
<dbReference type="InterPro" id="IPR005200">
    <property type="entry name" value="Endo-beta-glucanase"/>
</dbReference>
<dbReference type="PANTHER" id="PTHR31983:SF0">
    <property type="entry name" value="GLUCAN ENDO-1,3-BETA-D-GLUCOSIDASE 2"/>
    <property type="match status" value="1"/>
</dbReference>
<evidence type="ECO:0000256" key="5">
    <source>
        <dbReference type="ARBA" id="ARBA00023277"/>
    </source>
</evidence>
<sequence length="461" mass="50407">MVYVLSEKWVLALQDGSKWAVHVLSNGILPGLSFANVCLISQSQWSGTTQAGKLPKDSLGDGLYDSFIGNWITSITLVAEVSSQIGTYSLKYENGGNQALAPLIFALPHHVASLAPGIQSAGIKLHSGMHGVASGYQSYVLKLIEPSLPSDIGFLVDDDRAIWNNVNLFAIKKAVTPDILRSDFLGCNTYSTYFNGKCLAKSARLCLVARDVVQDEDLFNNCIAQLEAVMDVFADNAHYTTFDYDPNWKGIVADAGYTTSGADFGGTDYNDHHFHYGYIIYAAAVLTHLDPTWAGLTRLSALTENLIRGCANPSEEDQIFPQFRSMDWYVGHSIAHGVATDFADGKDEESSSEDYNLAYAIQLYGKATQNAQLQALGALMGAVKARSVQSYMLLGPDNIVQPSMYNPNYVSGIHFANKMAHIIFFGGQTQYVHGIHLVITATAYADVSLCEEGIFRRKRME</sequence>
<evidence type="ECO:0000313" key="11">
    <source>
        <dbReference type="EMBL" id="ORY74581.1"/>
    </source>
</evidence>
<evidence type="ECO:0000256" key="4">
    <source>
        <dbReference type="ARBA" id="ARBA00022801"/>
    </source>
</evidence>
<dbReference type="GO" id="GO:0071555">
    <property type="term" value="P:cell wall organization"/>
    <property type="evidence" value="ECO:0007669"/>
    <property type="project" value="UniProtKB-KW"/>
</dbReference>
<dbReference type="EMBL" id="MCFI01000029">
    <property type="protein sequence ID" value="ORY74581.1"/>
    <property type="molecule type" value="Genomic_DNA"/>
</dbReference>
<dbReference type="Pfam" id="PF03639">
    <property type="entry name" value="Glyco_hydro_81"/>
    <property type="match status" value="1"/>
</dbReference>
<keyword evidence="8" id="KW-0624">Polysaccharide degradation</keyword>
<dbReference type="GeneID" id="63788264"/>
<dbReference type="OrthoDB" id="4473401at2759"/>
<keyword evidence="12" id="KW-1185">Reference proteome</keyword>
<accession>A0A1Y2ESN1</accession>
<dbReference type="Gene3D" id="1.10.287.1170">
    <property type="entry name" value="glycoside hydrolase family 81 endo-[beta] glucanase"/>
    <property type="match status" value="1"/>
</dbReference>
<dbReference type="InterPro" id="IPR040451">
    <property type="entry name" value="GH81_N"/>
</dbReference>
<evidence type="ECO:0000259" key="10">
    <source>
        <dbReference type="Pfam" id="PF17652"/>
    </source>
</evidence>
<organism evidence="11 12">
    <name type="scientific">Protomyces lactucae-debilis</name>
    <dbReference type="NCBI Taxonomy" id="2754530"/>
    <lineage>
        <taxon>Eukaryota</taxon>
        <taxon>Fungi</taxon>
        <taxon>Dikarya</taxon>
        <taxon>Ascomycota</taxon>
        <taxon>Taphrinomycotina</taxon>
        <taxon>Taphrinomycetes</taxon>
        <taxon>Taphrinales</taxon>
        <taxon>Protomycetaceae</taxon>
        <taxon>Protomyces</taxon>
    </lineage>
</organism>
<dbReference type="Proteomes" id="UP000193685">
    <property type="component" value="Unassembled WGS sequence"/>
</dbReference>
<evidence type="ECO:0000256" key="3">
    <source>
        <dbReference type="ARBA" id="ARBA00012780"/>
    </source>
</evidence>
<dbReference type="PROSITE" id="PS52008">
    <property type="entry name" value="GH81"/>
    <property type="match status" value="1"/>
</dbReference>
<feature type="domain" description="Glycosyl hydrolase family 81 C-terminal" evidence="10">
    <location>
        <begin position="171"/>
        <end position="438"/>
    </location>
</feature>
<dbReference type="Pfam" id="PF17652">
    <property type="entry name" value="Glyco_hydro81C"/>
    <property type="match status" value="1"/>
</dbReference>
<gene>
    <name evidence="11" type="ORF">BCR37DRAFT_395737</name>
</gene>
<evidence type="ECO:0000256" key="6">
    <source>
        <dbReference type="ARBA" id="ARBA00023295"/>
    </source>
</evidence>
<dbReference type="EC" id="3.2.1.39" evidence="3"/>
<comment type="similarity">
    <text evidence="2">Belongs to the glycosyl hydrolase 81 family.</text>
</comment>
<dbReference type="STRING" id="56484.A0A1Y2ESN1"/>
<dbReference type="GO" id="GO:0052861">
    <property type="term" value="F:endo-1,3(4)-beta-glucanase activity"/>
    <property type="evidence" value="ECO:0007669"/>
    <property type="project" value="InterPro"/>
</dbReference>
<dbReference type="GO" id="GO:0042973">
    <property type="term" value="F:glucan endo-1,3-beta-D-glucosidase activity"/>
    <property type="evidence" value="ECO:0007669"/>
    <property type="project" value="UniProtKB-EC"/>
</dbReference>
<protein>
    <recommendedName>
        <fullName evidence="3">glucan endo-1,3-beta-D-glucosidase</fullName>
        <ecNumber evidence="3">3.2.1.39</ecNumber>
    </recommendedName>
</protein>
<comment type="catalytic activity">
    <reaction evidence="1">
        <text>Hydrolysis of (1-&gt;3)-beta-D-glucosidic linkages in (1-&gt;3)-beta-D-glucans.</text>
        <dbReference type="EC" id="3.2.1.39"/>
    </reaction>
</comment>
<evidence type="ECO:0000256" key="7">
    <source>
        <dbReference type="ARBA" id="ARBA00023316"/>
    </source>
</evidence>
<evidence type="ECO:0000256" key="8">
    <source>
        <dbReference type="ARBA" id="ARBA00023326"/>
    </source>
</evidence>
<proteinExistence type="inferred from homology"/>
<evidence type="ECO:0000256" key="2">
    <source>
        <dbReference type="ARBA" id="ARBA00010730"/>
    </source>
</evidence>